<name>A0A9P4PIG4_9PLEO</name>
<protein>
    <submittedName>
        <fullName evidence="2">Uncharacterized protein</fullName>
    </submittedName>
</protein>
<gene>
    <name evidence="2" type="ORF">P171DRAFT_34651</name>
</gene>
<dbReference type="Proteomes" id="UP000799764">
    <property type="component" value="Unassembled WGS sequence"/>
</dbReference>
<evidence type="ECO:0000313" key="3">
    <source>
        <dbReference type="Proteomes" id="UP000799764"/>
    </source>
</evidence>
<evidence type="ECO:0000256" key="1">
    <source>
        <dbReference type="SAM" id="MobiDB-lite"/>
    </source>
</evidence>
<dbReference type="EMBL" id="MU001501">
    <property type="protein sequence ID" value="KAF2444552.1"/>
    <property type="molecule type" value="Genomic_DNA"/>
</dbReference>
<sequence>MDPNKHSQNAANWHNAYSRSMTSAPTTSPSTPGGTSQQYQTIRPRPQSQPQGQAGQPTATVTQFHHYQPPGQQQQLPTARYPITAPFQVPRVPHPWPYAGANREQLGEKAGLTQEQGKGKGKGS</sequence>
<feature type="compositionally biased region" description="Polar residues" evidence="1">
    <location>
        <begin position="1"/>
        <end position="19"/>
    </location>
</feature>
<dbReference type="AlphaFoldDB" id="A0A9P4PIG4"/>
<proteinExistence type="predicted"/>
<reference evidence="2" key="1">
    <citation type="journal article" date="2020" name="Stud. Mycol.">
        <title>101 Dothideomycetes genomes: a test case for predicting lifestyles and emergence of pathogens.</title>
        <authorList>
            <person name="Haridas S."/>
            <person name="Albert R."/>
            <person name="Binder M."/>
            <person name="Bloem J."/>
            <person name="Labutti K."/>
            <person name="Salamov A."/>
            <person name="Andreopoulos B."/>
            <person name="Baker S."/>
            <person name="Barry K."/>
            <person name="Bills G."/>
            <person name="Bluhm B."/>
            <person name="Cannon C."/>
            <person name="Castanera R."/>
            <person name="Culley D."/>
            <person name="Daum C."/>
            <person name="Ezra D."/>
            <person name="Gonzalez J."/>
            <person name="Henrissat B."/>
            <person name="Kuo A."/>
            <person name="Liang C."/>
            <person name="Lipzen A."/>
            <person name="Lutzoni F."/>
            <person name="Magnuson J."/>
            <person name="Mondo S."/>
            <person name="Nolan M."/>
            <person name="Ohm R."/>
            <person name="Pangilinan J."/>
            <person name="Park H.-J."/>
            <person name="Ramirez L."/>
            <person name="Alfaro M."/>
            <person name="Sun H."/>
            <person name="Tritt A."/>
            <person name="Yoshinaga Y."/>
            <person name="Zwiers L.-H."/>
            <person name="Turgeon B."/>
            <person name="Goodwin S."/>
            <person name="Spatafora J."/>
            <person name="Crous P."/>
            <person name="Grigoriev I."/>
        </authorList>
    </citation>
    <scope>NUCLEOTIDE SEQUENCE</scope>
    <source>
        <strain evidence="2">CBS 690.94</strain>
    </source>
</reference>
<keyword evidence="3" id="KW-1185">Reference proteome</keyword>
<dbReference type="OrthoDB" id="3799321at2759"/>
<feature type="compositionally biased region" description="Low complexity" evidence="1">
    <location>
        <begin position="20"/>
        <end position="36"/>
    </location>
</feature>
<feature type="compositionally biased region" description="Polar residues" evidence="1">
    <location>
        <begin position="61"/>
        <end position="77"/>
    </location>
</feature>
<feature type="compositionally biased region" description="Low complexity" evidence="1">
    <location>
        <begin position="43"/>
        <end position="60"/>
    </location>
</feature>
<comment type="caution">
    <text evidence="2">The sequence shown here is derived from an EMBL/GenBank/DDBJ whole genome shotgun (WGS) entry which is preliminary data.</text>
</comment>
<feature type="region of interest" description="Disordered" evidence="1">
    <location>
        <begin position="92"/>
        <end position="124"/>
    </location>
</feature>
<organism evidence="2 3">
    <name type="scientific">Karstenula rhodostoma CBS 690.94</name>
    <dbReference type="NCBI Taxonomy" id="1392251"/>
    <lineage>
        <taxon>Eukaryota</taxon>
        <taxon>Fungi</taxon>
        <taxon>Dikarya</taxon>
        <taxon>Ascomycota</taxon>
        <taxon>Pezizomycotina</taxon>
        <taxon>Dothideomycetes</taxon>
        <taxon>Pleosporomycetidae</taxon>
        <taxon>Pleosporales</taxon>
        <taxon>Massarineae</taxon>
        <taxon>Didymosphaeriaceae</taxon>
        <taxon>Karstenula</taxon>
    </lineage>
</organism>
<evidence type="ECO:0000313" key="2">
    <source>
        <dbReference type="EMBL" id="KAF2444552.1"/>
    </source>
</evidence>
<feature type="region of interest" description="Disordered" evidence="1">
    <location>
        <begin position="1"/>
        <end position="77"/>
    </location>
</feature>
<accession>A0A9P4PIG4</accession>